<sequence length="391" mass="44520">MFMFEKPLGMRDTLPSLYTFKSSVRNNMINVIEKWGYQMLETPTLEFYETVGVQSAILEQQLFKLLDQQGHTLVLRPDMTAPIARVAASKLFKGNYPLRLAYAANVFRAQQHEGGRPAEFEQVGVELIGDGTTSADAEVIALMVSALKEAGLKEFKISIGHIGFIHALFEEILGNAERADVLRRYLYEKNFVGYREHVKGLSISQIDKDRLLKVLYLRGGIEKCDEAMELVQCKEGKQALVDLQNLWTHLQSYQVEKYVKLELNIVSHMSYYTGILFELYANHVGFPIGNGGRYDQLLANFERPAPATGFGIRLDHLVEALGEIQVTRDLYSVIYSEERRQEAFQEASKLREEGKHVVLQNISGIQDVDSFAKQFTDVFYFLGKPGKERER</sequence>
<evidence type="ECO:0000256" key="2">
    <source>
        <dbReference type="ARBA" id="ARBA00004667"/>
    </source>
</evidence>
<comment type="caution">
    <text evidence="12">The sequence shown here is derived from an EMBL/GenBank/DDBJ whole genome shotgun (WGS) entry which is preliminary data.</text>
</comment>
<evidence type="ECO:0000256" key="8">
    <source>
        <dbReference type="ARBA" id="ARBA00023102"/>
    </source>
</evidence>
<name>A0ABT9VLX2_9BACI</name>
<dbReference type="Gene3D" id="3.40.50.12590">
    <property type="match status" value="1"/>
</dbReference>
<comment type="miscellaneous">
    <text evidence="10">This function is generally fulfilled by the C-terminal part of HisG, which is missing in some bacteria such as this one.</text>
</comment>
<evidence type="ECO:0000256" key="3">
    <source>
        <dbReference type="ARBA" id="ARBA00005539"/>
    </source>
</evidence>
<dbReference type="PROSITE" id="PS50862">
    <property type="entry name" value="AA_TRNA_LIGASE_II"/>
    <property type="match status" value="1"/>
</dbReference>
<dbReference type="Proteomes" id="UP001225646">
    <property type="component" value="Unassembled WGS sequence"/>
</dbReference>
<accession>A0ABT9VLX2</accession>
<dbReference type="HAMAP" id="MF_00125">
    <property type="entry name" value="HisZ"/>
    <property type="match status" value="1"/>
</dbReference>
<comment type="similarity">
    <text evidence="3 10">Belongs to the class-II aminoacyl-tRNA synthetase family. HisZ subfamily.</text>
</comment>
<protein>
    <recommendedName>
        <fullName evidence="5 10">ATP phosphoribosyltransferase regulatory subunit</fullName>
    </recommendedName>
</protein>
<comment type="function">
    <text evidence="9 10">Required for the first step of histidine biosynthesis. May allow the feedback regulation of ATP phosphoribosyltransferase activity by histidine.</text>
</comment>
<dbReference type="Pfam" id="PF13393">
    <property type="entry name" value="tRNA-synt_His"/>
    <property type="match status" value="1"/>
</dbReference>
<dbReference type="GO" id="GO:0016757">
    <property type="term" value="F:glycosyltransferase activity"/>
    <property type="evidence" value="ECO:0007669"/>
    <property type="project" value="UniProtKB-KW"/>
</dbReference>
<evidence type="ECO:0000256" key="10">
    <source>
        <dbReference type="HAMAP-Rule" id="MF_00125"/>
    </source>
</evidence>
<keyword evidence="7 10" id="KW-0028">Amino-acid biosynthesis</keyword>
<dbReference type="InterPro" id="IPR004517">
    <property type="entry name" value="HisZ"/>
</dbReference>
<dbReference type="Pfam" id="PF21996">
    <property type="entry name" value="HisZ-like"/>
    <property type="match status" value="1"/>
</dbReference>
<gene>
    <name evidence="10" type="primary">hisZ</name>
    <name evidence="12" type="ORF">J2S06_001052</name>
</gene>
<dbReference type="NCBIfam" id="TIGR00443">
    <property type="entry name" value="hisZ_biosyn_reg"/>
    <property type="match status" value="1"/>
</dbReference>
<dbReference type="InterPro" id="IPR041715">
    <property type="entry name" value="HisRS-like_core"/>
</dbReference>
<evidence type="ECO:0000313" key="13">
    <source>
        <dbReference type="Proteomes" id="UP001225646"/>
    </source>
</evidence>
<comment type="subcellular location">
    <subcellularLocation>
        <location evidence="1 10">Cytoplasm</location>
    </subcellularLocation>
</comment>
<dbReference type="InterPro" id="IPR053846">
    <property type="entry name" value="HisZ-C"/>
</dbReference>
<evidence type="ECO:0000259" key="11">
    <source>
        <dbReference type="PROSITE" id="PS50862"/>
    </source>
</evidence>
<dbReference type="InterPro" id="IPR004516">
    <property type="entry name" value="HisRS/HisZ"/>
</dbReference>
<dbReference type="EMBL" id="JAUSTR010000002">
    <property type="protein sequence ID" value="MDQ0161978.1"/>
    <property type="molecule type" value="Genomic_DNA"/>
</dbReference>
<proteinExistence type="inferred from homology"/>
<organism evidence="12 13">
    <name type="scientific">Aeribacillus alveayuensis</name>
    <dbReference type="NCBI Taxonomy" id="279215"/>
    <lineage>
        <taxon>Bacteria</taxon>
        <taxon>Bacillati</taxon>
        <taxon>Bacillota</taxon>
        <taxon>Bacilli</taxon>
        <taxon>Bacillales</taxon>
        <taxon>Bacillaceae</taxon>
        <taxon>Aeribacillus</taxon>
    </lineage>
</organism>
<dbReference type="PANTHER" id="PTHR43707:SF1">
    <property type="entry name" value="HISTIDINE--TRNA LIGASE, MITOCHONDRIAL-RELATED"/>
    <property type="match status" value="1"/>
</dbReference>
<comment type="subunit">
    <text evidence="4 10">Heteromultimer composed of HisG and HisZ subunits.</text>
</comment>
<dbReference type="CDD" id="cd00773">
    <property type="entry name" value="HisRS-like_core"/>
    <property type="match status" value="1"/>
</dbReference>
<evidence type="ECO:0000256" key="4">
    <source>
        <dbReference type="ARBA" id="ARBA00011496"/>
    </source>
</evidence>
<feature type="domain" description="Aminoacyl-transfer RNA synthetases class-II family profile" evidence="11">
    <location>
        <begin position="18"/>
        <end position="321"/>
    </location>
</feature>
<keyword evidence="13" id="KW-1185">Reference proteome</keyword>
<dbReference type="InterPro" id="IPR006195">
    <property type="entry name" value="aa-tRNA-synth_II"/>
</dbReference>
<dbReference type="RefSeq" id="WP_044893527.1">
    <property type="nucleotide sequence ID" value="NZ_JAUSTR010000002.1"/>
</dbReference>
<keyword evidence="6 10" id="KW-0963">Cytoplasm</keyword>
<evidence type="ECO:0000256" key="9">
    <source>
        <dbReference type="ARBA" id="ARBA00025246"/>
    </source>
</evidence>
<dbReference type="Gene3D" id="3.30.930.10">
    <property type="entry name" value="Bira Bifunctional Protein, Domain 2"/>
    <property type="match status" value="1"/>
</dbReference>
<evidence type="ECO:0000256" key="6">
    <source>
        <dbReference type="ARBA" id="ARBA00022490"/>
    </source>
</evidence>
<dbReference type="PIRSF" id="PIRSF001549">
    <property type="entry name" value="His-tRNA_synth"/>
    <property type="match status" value="1"/>
</dbReference>
<keyword evidence="12" id="KW-0808">Transferase</keyword>
<keyword evidence="8 10" id="KW-0368">Histidine biosynthesis</keyword>
<evidence type="ECO:0000256" key="7">
    <source>
        <dbReference type="ARBA" id="ARBA00022605"/>
    </source>
</evidence>
<dbReference type="NCBIfam" id="NF008941">
    <property type="entry name" value="PRK12292.2-4"/>
    <property type="match status" value="1"/>
</dbReference>
<comment type="pathway">
    <text evidence="2 10">Amino-acid biosynthesis; L-histidine biosynthesis; L-histidine from 5-phospho-alpha-D-ribose 1-diphosphate: step 1/9.</text>
</comment>
<evidence type="ECO:0000256" key="1">
    <source>
        <dbReference type="ARBA" id="ARBA00004496"/>
    </source>
</evidence>
<dbReference type="PANTHER" id="PTHR43707">
    <property type="entry name" value="HISTIDYL-TRNA SYNTHETASE"/>
    <property type="match status" value="1"/>
</dbReference>
<dbReference type="InterPro" id="IPR045864">
    <property type="entry name" value="aa-tRNA-synth_II/BPL/LPL"/>
</dbReference>
<reference evidence="12 13" key="1">
    <citation type="submission" date="2023-07" db="EMBL/GenBank/DDBJ databases">
        <title>Genomic Encyclopedia of Type Strains, Phase IV (KMG-IV): sequencing the most valuable type-strain genomes for metagenomic binning, comparative biology and taxonomic classification.</title>
        <authorList>
            <person name="Goeker M."/>
        </authorList>
    </citation>
    <scope>NUCLEOTIDE SEQUENCE [LARGE SCALE GENOMIC DNA]</scope>
    <source>
        <strain evidence="12 13">DSM 19092</strain>
    </source>
</reference>
<keyword evidence="12" id="KW-0328">Glycosyltransferase</keyword>
<evidence type="ECO:0000256" key="5">
    <source>
        <dbReference type="ARBA" id="ARBA00020397"/>
    </source>
</evidence>
<evidence type="ECO:0000313" key="12">
    <source>
        <dbReference type="EMBL" id="MDQ0161978.1"/>
    </source>
</evidence>
<dbReference type="SUPFAM" id="SSF55681">
    <property type="entry name" value="Class II aaRS and biotin synthetases"/>
    <property type="match status" value="1"/>
</dbReference>